<dbReference type="PANTHER" id="PTHR11709:SF394">
    <property type="entry name" value="FI03373P-RELATED"/>
    <property type="match status" value="1"/>
</dbReference>
<dbReference type="PANTHER" id="PTHR11709">
    <property type="entry name" value="MULTI-COPPER OXIDASE"/>
    <property type="match status" value="1"/>
</dbReference>
<dbReference type="InterPro" id="IPR008972">
    <property type="entry name" value="Cupredoxin"/>
</dbReference>
<evidence type="ECO:0000256" key="9">
    <source>
        <dbReference type="ARBA" id="ARBA00049340"/>
    </source>
</evidence>
<dbReference type="Gene3D" id="2.60.40.420">
    <property type="entry name" value="Cupredoxins - blue copper proteins"/>
    <property type="match status" value="2"/>
</dbReference>
<proteinExistence type="predicted"/>
<evidence type="ECO:0000256" key="3">
    <source>
        <dbReference type="ARBA" id="ARBA00011882"/>
    </source>
</evidence>
<dbReference type="Pfam" id="PF07731">
    <property type="entry name" value="Cu-oxidase_2"/>
    <property type="match status" value="1"/>
</dbReference>
<evidence type="ECO:0000313" key="12">
    <source>
        <dbReference type="EMBL" id="SUZ49498.1"/>
    </source>
</evidence>
<feature type="domain" description="Plastocyanin-like" evidence="11">
    <location>
        <begin position="113"/>
        <end position="211"/>
    </location>
</feature>
<dbReference type="InterPro" id="IPR006311">
    <property type="entry name" value="TAT_signal"/>
</dbReference>
<keyword evidence="8" id="KW-0186">Copper</keyword>
<dbReference type="SUPFAM" id="SSF49503">
    <property type="entry name" value="Cupredoxins"/>
    <property type="match status" value="2"/>
</dbReference>
<organism evidence="12">
    <name type="scientific">marine metagenome</name>
    <dbReference type="NCBI Taxonomy" id="408172"/>
    <lineage>
        <taxon>unclassified sequences</taxon>
        <taxon>metagenomes</taxon>
        <taxon>ecological metagenomes</taxon>
    </lineage>
</organism>
<dbReference type="PRINTS" id="PR00695">
    <property type="entry name" value="CUNO2RDTASE"/>
</dbReference>
<dbReference type="InterPro" id="IPR011706">
    <property type="entry name" value="Cu-oxidase_C"/>
</dbReference>
<dbReference type="AlphaFoldDB" id="A0A381N769"/>
<sequence length="352" mass="40068">MKHFTRRSWLQLAGLGSLVSGALHWRPGALSASQSLSEVQHENPHLMGAVGRVSTEVFDPSAFLRTWNFSNLTDTERARFYRETPRSNGTLLREYEMFAVDRDVEIAPGVFFPAWTYNGQVPGPTLRANEGDRIRVNFVNQGTHPHTIHFHGWHPPGMDGSMPDHEVAPGERFVYEFDAAPFGVHLYHCHSVPLKRHIHKGLYGAFIIDPPTGAVATRAPADELVMILNSFDTNFDAENEVYAVNTVAHFHMHEPIRVQVGQLVRMYVINITEFDLLNSLHLHGMFFDVYRTGTQLIPNETTDTVMFCQGERVVLETTFRYPGDFMFHAHQSEFAELGWMGLFRAESDRRET</sequence>
<dbReference type="PROSITE" id="PS51318">
    <property type="entry name" value="TAT"/>
    <property type="match status" value="1"/>
</dbReference>
<evidence type="ECO:0000256" key="4">
    <source>
        <dbReference type="ARBA" id="ARBA00017290"/>
    </source>
</evidence>
<dbReference type="GO" id="GO:0050421">
    <property type="term" value="F:nitrite reductase (NO-forming) activity"/>
    <property type="evidence" value="ECO:0007669"/>
    <property type="project" value="UniProtKB-EC"/>
</dbReference>
<evidence type="ECO:0000256" key="7">
    <source>
        <dbReference type="ARBA" id="ARBA00023002"/>
    </source>
</evidence>
<evidence type="ECO:0000259" key="11">
    <source>
        <dbReference type="Pfam" id="PF07732"/>
    </source>
</evidence>
<keyword evidence="5" id="KW-0479">Metal-binding</keyword>
<gene>
    <name evidence="12" type="ORF">METZ01_LOCUS2352</name>
</gene>
<evidence type="ECO:0000256" key="2">
    <source>
        <dbReference type="ARBA" id="ARBA00011233"/>
    </source>
</evidence>
<evidence type="ECO:0000256" key="8">
    <source>
        <dbReference type="ARBA" id="ARBA00023008"/>
    </source>
</evidence>
<evidence type="ECO:0000256" key="1">
    <source>
        <dbReference type="ARBA" id="ARBA00001960"/>
    </source>
</evidence>
<keyword evidence="6" id="KW-0677">Repeat</keyword>
<keyword evidence="7" id="KW-0560">Oxidoreductase</keyword>
<evidence type="ECO:0000256" key="5">
    <source>
        <dbReference type="ARBA" id="ARBA00022723"/>
    </source>
</evidence>
<dbReference type="EMBL" id="UINC01000120">
    <property type="protein sequence ID" value="SUZ49498.1"/>
    <property type="molecule type" value="Genomic_DNA"/>
</dbReference>
<dbReference type="InterPro" id="IPR011707">
    <property type="entry name" value="Cu-oxidase-like_N"/>
</dbReference>
<dbReference type="InterPro" id="IPR045087">
    <property type="entry name" value="Cu-oxidase_fam"/>
</dbReference>
<name>A0A381N769_9ZZZZ</name>
<dbReference type="GO" id="GO:0005507">
    <property type="term" value="F:copper ion binding"/>
    <property type="evidence" value="ECO:0007669"/>
    <property type="project" value="InterPro"/>
</dbReference>
<protein>
    <recommendedName>
        <fullName evidence="4">Copper-containing nitrite reductase</fullName>
        <ecNumber evidence="3">1.7.2.1</ecNumber>
    </recommendedName>
</protein>
<dbReference type="Pfam" id="PF07732">
    <property type="entry name" value="Cu-oxidase_3"/>
    <property type="match status" value="1"/>
</dbReference>
<dbReference type="InterPro" id="IPR001287">
    <property type="entry name" value="NO2-reductase_Cu"/>
</dbReference>
<dbReference type="CDD" id="cd11024">
    <property type="entry name" value="CuRO_1_2DMCO_NIR_like"/>
    <property type="match status" value="1"/>
</dbReference>
<accession>A0A381N769</accession>
<feature type="domain" description="Plastocyanin-like" evidence="10">
    <location>
        <begin position="239"/>
        <end position="346"/>
    </location>
</feature>
<comment type="catalytic activity">
    <reaction evidence="9">
        <text>nitric oxide + Fe(III)-[cytochrome c] + H2O = Fe(II)-[cytochrome c] + nitrite + 2 H(+)</text>
        <dbReference type="Rhea" id="RHEA:15233"/>
        <dbReference type="Rhea" id="RHEA-COMP:10350"/>
        <dbReference type="Rhea" id="RHEA-COMP:14399"/>
        <dbReference type="ChEBI" id="CHEBI:15377"/>
        <dbReference type="ChEBI" id="CHEBI:15378"/>
        <dbReference type="ChEBI" id="CHEBI:16301"/>
        <dbReference type="ChEBI" id="CHEBI:16480"/>
        <dbReference type="ChEBI" id="CHEBI:29033"/>
        <dbReference type="ChEBI" id="CHEBI:29034"/>
        <dbReference type="EC" id="1.7.2.1"/>
    </reaction>
</comment>
<comment type="subunit">
    <text evidence="2">Homotrimer.</text>
</comment>
<reference evidence="12" key="1">
    <citation type="submission" date="2018-05" db="EMBL/GenBank/DDBJ databases">
        <authorList>
            <person name="Lanie J.A."/>
            <person name="Ng W.-L."/>
            <person name="Kazmierczak K.M."/>
            <person name="Andrzejewski T.M."/>
            <person name="Davidsen T.M."/>
            <person name="Wayne K.J."/>
            <person name="Tettelin H."/>
            <person name="Glass J.I."/>
            <person name="Rusch D."/>
            <person name="Podicherti R."/>
            <person name="Tsui H.-C.T."/>
            <person name="Winkler M.E."/>
        </authorList>
    </citation>
    <scope>NUCLEOTIDE SEQUENCE</scope>
</reference>
<evidence type="ECO:0000259" key="10">
    <source>
        <dbReference type="Pfam" id="PF07731"/>
    </source>
</evidence>
<comment type="cofactor">
    <cofactor evidence="1">
        <name>Cu(+)</name>
        <dbReference type="ChEBI" id="CHEBI:49552"/>
    </cofactor>
</comment>
<evidence type="ECO:0000256" key="6">
    <source>
        <dbReference type="ARBA" id="ARBA00022737"/>
    </source>
</evidence>
<dbReference type="EC" id="1.7.2.1" evidence="3"/>